<keyword evidence="4" id="KW-0732">Signal</keyword>
<evidence type="ECO:0000256" key="2">
    <source>
        <dbReference type="ARBA" id="ARBA00022723"/>
    </source>
</evidence>
<dbReference type="GO" id="GO:0020037">
    <property type="term" value="F:heme binding"/>
    <property type="evidence" value="ECO:0007669"/>
    <property type="project" value="TreeGrafter"/>
</dbReference>
<dbReference type="OrthoDB" id="652091at2759"/>
<reference evidence="6" key="1">
    <citation type="journal article" date="2023" name="Commun. Biol.">
        <title>Genome analysis of Parmales, the sister group of diatoms, reveals the evolutionary specialization of diatoms from phago-mixotrophs to photoautotrophs.</title>
        <authorList>
            <person name="Ban H."/>
            <person name="Sato S."/>
            <person name="Yoshikawa S."/>
            <person name="Yamada K."/>
            <person name="Nakamura Y."/>
            <person name="Ichinomiya M."/>
            <person name="Sato N."/>
            <person name="Blanc-Mathieu R."/>
            <person name="Endo H."/>
            <person name="Kuwata A."/>
            <person name="Ogata H."/>
        </authorList>
    </citation>
    <scope>NUCLEOTIDE SEQUENCE [LARGE SCALE GENOMIC DNA]</scope>
</reference>
<dbReference type="GO" id="GO:0006788">
    <property type="term" value="P:heme oxidation"/>
    <property type="evidence" value="ECO:0007669"/>
    <property type="project" value="InterPro"/>
</dbReference>
<dbReference type="EMBL" id="BRYA01000084">
    <property type="protein sequence ID" value="GMI38334.1"/>
    <property type="molecule type" value="Genomic_DNA"/>
</dbReference>
<dbReference type="Proteomes" id="UP001165065">
    <property type="component" value="Unassembled WGS sequence"/>
</dbReference>
<protein>
    <recommendedName>
        <fullName evidence="7">Heme oxygenase (biliverdin-producing)</fullName>
    </recommendedName>
</protein>
<evidence type="ECO:0000256" key="3">
    <source>
        <dbReference type="ARBA" id="ARBA00023004"/>
    </source>
</evidence>
<dbReference type="GO" id="GO:0004392">
    <property type="term" value="F:heme oxygenase (decyclizing) activity"/>
    <property type="evidence" value="ECO:0007669"/>
    <property type="project" value="InterPro"/>
</dbReference>
<dbReference type="PANTHER" id="PTHR10720">
    <property type="entry name" value="HEME OXYGENASE"/>
    <property type="match status" value="1"/>
</dbReference>
<keyword evidence="2" id="KW-0479">Metal-binding</keyword>
<keyword evidence="6" id="KW-1185">Reference proteome</keyword>
<dbReference type="GO" id="GO:0046872">
    <property type="term" value="F:metal ion binding"/>
    <property type="evidence" value="ECO:0007669"/>
    <property type="project" value="UniProtKB-KW"/>
</dbReference>
<accession>A0A9W7L8R5</accession>
<evidence type="ECO:0008006" key="7">
    <source>
        <dbReference type="Google" id="ProtNLM"/>
    </source>
</evidence>
<dbReference type="InterPro" id="IPR016084">
    <property type="entry name" value="Haem_Oase-like_multi-hlx"/>
</dbReference>
<evidence type="ECO:0000313" key="5">
    <source>
        <dbReference type="EMBL" id="GMI38334.1"/>
    </source>
</evidence>
<feature type="signal peptide" evidence="4">
    <location>
        <begin position="1"/>
        <end position="18"/>
    </location>
</feature>
<name>A0A9W7L8R5_9STRA</name>
<comment type="caution">
    <text evidence="5">The sequence shown here is derived from an EMBL/GenBank/DDBJ whole genome shotgun (WGS) entry which is preliminary data.</text>
</comment>
<dbReference type="CDD" id="cd19165">
    <property type="entry name" value="HemeO"/>
    <property type="match status" value="1"/>
</dbReference>
<dbReference type="Gene3D" id="1.20.910.10">
    <property type="entry name" value="Heme oxygenase-like"/>
    <property type="match status" value="1"/>
</dbReference>
<keyword evidence="3" id="KW-0408">Iron</keyword>
<keyword evidence="1" id="KW-0349">Heme</keyword>
<dbReference type="PANTHER" id="PTHR10720:SF0">
    <property type="entry name" value="HEME OXYGENASE"/>
    <property type="match status" value="1"/>
</dbReference>
<organism evidence="5 6">
    <name type="scientific">Triparma columacea</name>
    <dbReference type="NCBI Taxonomy" id="722753"/>
    <lineage>
        <taxon>Eukaryota</taxon>
        <taxon>Sar</taxon>
        <taxon>Stramenopiles</taxon>
        <taxon>Ochrophyta</taxon>
        <taxon>Bolidophyceae</taxon>
        <taxon>Parmales</taxon>
        <taxon>Triparmaceae</taxon>
        <taxon>Triparma</taxon>
    </lineage>
</organism>
<dbReference type="Pfam" id="PF01126">
    <property type="entry name" value="Heme_oxygenase"/>
    <property type="match status" value="1"/>
</dbReference>
<feature type="chain" id="PRO_5040921005" description="Heme oxygenase (biliverdin-producing)" evidence="4">
    <location>
        <begin position="19"/>
        <end position="317"/>
    </location>
</feature>
<dbReference type="PRINTS" id="PR00088">
    <property type="entry name" value="HAEMOXYGNASE"/>
</dbReference>
<dbReference type="SUPFAM" id="SSF48613">
    <property type="entry name" value="Heme oxygenase-like"/>
    <property type="match status" value="1"/>
</dbReference>
<evidence type="ECO:0000256" key="1">
    <source>
        <dbReference type="ARBA" id="ARBA00022617"/>
    </source>
</evidence>
<sequence>MLFHLLLLALLGLYVSHAFTLVPSHRATQLRALTEEKVSKEAMEISTGHAFTSVPSHRATQLRALTEEKVSAAMEISSVQKTSARSEGLALALDDGTRKSHSVAENTQFVTGFFKGISTKSSFSQLVASLYFVYDAMETAFDTASDPSVKALDYPELRRLETLEQDMVYYFGADFKATVQPSLATKQYVDRIKEISQTSPHLLVAHMYTRYLGDLFGGQMMGGMARTSLKLEPGLGTRFYEFDDIKNTKAFIEGWYTKLNQLELTEAQEQAIVDEGNLVFTYNIDLFNELEGGKRMVLKTVVKLFKDALKSKFRGKK</sequence>
<dbReference type="GO" id="GO:0042167">
    <property type="term" value="P:heme catabolic process"/>
    <property type="evidence" value="ECO:0007669"/>
    <property type="project" value="TreeGrafter"/>
</dbReference>
<dbReference type="AlphaFoldDB" id="A0A9W7L8R5"/>
<evidence type="ECO:0000313" key="6">
    <source>
        <dbReference type="Proteomes" id="UP001165065"/>
    </source>
</evidence>
<dbReference type="InterPro" id="IPR002051">
    <property type="entry name" value="Haem_Oase"/>
</dbReference>
<dbReference type="InterPro" id="IPR016053">
    <property type="entry name" value="Haem_Oase-like"/>
</dbReference>
<dbReference type="GO" id="GO:0006979">
    <property type="term" value="P:response to oxidative stress"/>
    <property type="evidence" value="ECO:0007669"/>
    <property type="project" value="TreeGrafter"/>
</dbReference>
<proteinExistence type="predicted"/>
<gene>
    <name evidence="5" type="ORF">TrCOL_g2824</name>
</gene>
<evidence type="ECO:0000256" key="4">
    <source>
        <dbReference type="SAM" id="SignalP"/>
    </source>
</evidence>